<evidence type="ECO:0000256" key="4">
    <source>
        <dbReference type="PROSITE-ProRule" id="PRU00335"/>
    </source>
</evidence>
<keyword evidence="2 4" id="KW-0238">DNA-binding</keyword>
<dbReference type="PROSITE" id="PS50977">
    <property type="entry name" value="HTH_TETR_2"/>
    <property type="match status" value="1"/>
</dbReference>
<comment type="caution">
    <text evidence="6">The sequence shown here is derived from an EMBL/GenBank/DDBJ whole genome shotgun (WGS) entry which is preliminary data.</text>
</comment>
<evidence type="ECO:0000256" key="3">
    <source>
        <dbReference type="ARBA" id="ARBA00023163"/>
    </source>
</evidence>
<dbReference type="InterPro" id="IPR050109">
    <property type="entry name" value="HTH-type_TetR-like_transc_reg"/>
</dbReference>
<dbReference type="NCBIfam" id="NF041196">
    <property type="entry name" value="ScbR_bind_reg"/>
    <property type="match status" value="1"/>
</dbReference>
<evidence type="ECO:0000313" key="6">
    <source>
        <dbReference type="EMBL" id="MFH0250539.1"/>
    </source>
</evidence>
<dbReference type="PRINTS" id="PR00455">
    <property type="entry name" value="HTHTETR"/>
</dbReference>
<evidence type="ECO:0000313" key="7">
    <source>
        <dbReference type="Proteomes" id="UP001607069"/>
    </source>
</evidence>
<organism evidence="6 7">
    <name type="scientific">Streptomyces chitinivorans</name>
    <dbReference type="NCBI Taxonomy" id="1257027"/>
    <lineage>
        <taxon>Bacteria</taxon>
        <taxon>Bacillati</taxon>
        <taxon>Actinomycetota</taxon>
        <taxon>Actinomycetes</taxon>
        <taxon>Kitasatosporales</taxon>
        <taxon>Streptomycetaceae</taxon>
        <taxon>Streptomyces</taxon>
    </lineage>
</organism>
<dbReference type="Gene3D" id="1.10.357.10">
    <property type="entry name" value="Tetracycline Repressor, domain 2"/>
    <property type="match status" value="1"/>
</dbReference>
<feature type="domain" description="HTH tetR-type" evidence="5">
    <location>
        <begin position="6"/>
        <end position="66"/>
    </location>
</feature>
<keyword evidence="7" id="KW-1185">Reference proteome</keyword>
<reference evidence="6 7" key="1">
    <citation type="submission" date="2024-10" db="EMBL/GenBank/DDBJ databases">
        <authorList>
            <person name="Cho J.-C."/>
        </authorList>
    </citation>
    <scope>NUCLEOTIDE SEQUENCE [LARGE SCALE GENOMIC DNA]</scope>
    <source>
        <strain evidence="6 7">KCTC29696</strain>
    </source>
</reference>
<dbReference type="PROSITE" id="PS01081">
    <property type="entry name" value="HTH_TETR_1"/>
    <property type="match status" value="1"/>
</dbReference>
<keyword evidence="1" id="KW-0805">Transcription regulation</keyword>
<dbReference type="EMBL" id="JBIHMK010000086">
    <property type="protein sequence ID" value="MFH0250539.1"/>
    <property type="molecule type" value="Genomic_DNA"/>
</dbReference>
<dbReference type="InterPro" id="IPR023772">
    <property type="entry name" value="DNA-bd_HTH_TetR-type_CS"/>
</dbReference>
<dbReference type="InterPro" id="IPR001647">
    <property type="entry name" value="HTH_TetR"/>
</dbReference>
<evidence type="ECO:0000256" key="1">
    <source>
        <dbReference type="ARBA" id="ARBA00023015"/>
    </source>
</evidence>
<dbReference type="InterPro" id="IPR009057">
    <property type="entry name" value="Homeodomain-like_sf"/>
</dbReference>
<dbReference type="InterPro" id="IPR047923">
    <property type="entry name" value="ArpA-like"/>
</dbReference>
<dbReference type="SUPFAM" id="SSF46689">
    <property type="entry name" value="Homeodomain-like"/>
    <property type="match status" value="1"/>
</dbReference>
<keyword evidence="3" id="KW-0804">Transcription</keyword>
<name>A0ABW7HX97_9ACTN</name>
<feature type="DNA-binding region" description="H-T-H motif" evidence="4">
    <location>
        <begin position="29"/>
        <end position="48"/>
    </location>
</feature>
<evidence type="ECO:0000259" key="5">
    <source>
        <dbReference type="PROSITE" id="PS50977"/>
    </source>
</evidence>
<evidence type="ECO:0000256" key="2">
    <source>
        <dbReference type="ARBA" id="ARBA00023125"/>
    </source>
</evidence>
<dbReference type="SUPFAM" id="SSF48498">
    <property type="entry name" value="Tetracyclin repressor-like, C-terminal domain"/>
    <property type="match status" value="1"/>
</dbReference>
<dbReference type="PANTHER" id="PTHR30055:SF234">
    <property type="entry name" value="HTH-TYPE TRANSCRIPTIONAL REGULATOR BETI"/>
    <property type="match status" value="1"/>
</dbReference>
<protein>
    <submittedName>
        <fullName evidence="6">ScbR family autoregulator-binding transcription factor</fullName>
    </submittedName>
</protein>
<accession>A0ABW7HX97</accession>
<gene>
    <name evidence="6" type="ORF">ACG5V6_20275</name>
</gene>
<dbReference type="Pfam" id="PF00440">
    <property type="entry name" value="TetR_N"/>
    <property type="match status" value="1"/>
</dbReference>
<dbReference type="InterPro" id="IPR036271">
    <property type="entry name" value="Tet_transcr_reg_TetR-rel_C_sf"/>
</dbReference>
<dbReference type="PANTHER" id="PTHR30055">
    <property type="entry name" value="HTH-TYPE TRANSCRIPTIONAL REGULATOR RUTR"/>
    <property type="match status" value="1"/>
</dbReference>
<sequence length="196" mass="21011">MQARAARTRQALVDAAATEFDHHGYAGTSMVRVCRAAGITTGALTFHFGSKSELADAVQDRGCGTVRAVVDRVRTAPRPALDLVVELTVRLARLLEDDAAVRSAARLARERPGAHPGWPACWLPAVRELAHRAQRMGQLRAGTPPAAVANLATYLLTGAEMAARAALEAAREPDAAEQLQQLWDIALRGICADRDM</sequence>
<dbReference type="Proteomes" id="UP001607069">
    <property type="component" value="Unassembled WGS sequence"/>
</dbReference>
<proteinExistence type="predicted"/>
<dbReference type="RefSeq" id="WP_237878166.1">
    <property type="nucleotide sequence ID" value="NZ_BAABEN010000005.1"/>
</dbReference>